<accession>A0ABD3QFA3</accession>
<comment type="caution">
    <text evidence="1">The sequence shown here is derived from an EMBL/GenBank/DDBJ whole genome shotgun (WGS) entry which is preliminary data.</text>
</comment>
<name>A0ABD3QFA3_9STRA</name>
<dbReference type="AlphaFoldDB" id="A0ABD3QFA3"/>
<organism evidence="1 2">
    <name type="scientific">Cyclotella cryptica</name>
    <dbReference type="NCBI Taxonomy" id="29204"/>
    <lineage>
        <taxon>Eukaryota</taxon>
        <taxon>Sar</taxon>
        <taxon>Stramenopiles</taxon>
        <taxon>Ochrophyta</taxon>
        <taxon>Bacillariophyta</taxon>
        <taxon>Coscinodiscophyceae</taxon>
        <taxon>Thalassiosirophycidae</taxon>
        <taxon>Stephanodiscales</taxon>
        <taxon>Stephanodiscaceae</taxon>
        <taxon>Cyclotella</taxon>
    </lineage>
</organism>
<dbReference type="EMBL" id="JABMIG020000048">
    <property type="protein sequence ID" value="KAL3798186.1"/>
    <property type="molecule type" value="Genomic_DNA"/>
</dbReference>
<reference evidence="1 2" key="1">
    <citation type="journal article" date="2020" name="G3 (Bethesda)">
        <title>Improved Reference Genome for Cyclotella cryptica CCMP332, a Model for Cell Wall Morphogenesis, Salinity Adaptation, and Lipid Production in Diatoms (Bacillariophyta).</title>
        <authorList>
            <person name="Roberts W.R."/>
            <person name="Downey K.M."/>
            <person name="Ruck E.C."/>
            <person name="Traller J.C."/>
            <person name="Alverson A.J."/>
        </authorList>
    </citation>
    <scope>NUCLEOTIDE SEQUENCE [LARGE SCALE GENOMIC DNA]</scope>
    <source>
        <strain evidence="1 2">CCMP332</strain>
    </source>
</reference>
<proteinExistence type="predicted"/>
<evidence type="ECO:0000313" key="1">
    <source>
        <dbReference type="EMBL" id="KAL3798186.1"/>
    </source>
</evidence>
<protein>
    <submittedName>
        <fullName evidence="1">Uncharacterized protein</fullName>
    </submittedName>
</protein>
<evidence type="ECO:0000313" key="2">
    <source>
        <dbReference type="Proteomes" id="UP001516023"/>
    </source>
</evidence>
<gene>
    <name evidence="1" type="ORF">HJC23_005747</name>
</gene>
<keyword evidence="2" id="KW-1185">Reference proteome</keyword>
<sequence length="366" mass="38074">MKFGLGFEKHSDDVTGKEINHYLHLKSSTQGRIHLRSSTPRGSHLSLLLSKKLSLKSCSCRSCCGSLCGLLSLKNALGTRLFLGLQNSHHIVKGDLRSNHSLGILGKHDGDLDTNDTLPHENVSHGSIGVNLSGVTCLDHVPVTELHGLGTLSSQLTGDNNLATLGGGLHDETDDSVASTTDGKSGEELEFERFGLSLSTEPTVLDALSVKFHGALGEIEPLLDDRGQFADALTLVSEDVLGLGGANDNFGAVGGGTDFDSGVAVFGEFAGEELVEFGVEDSVGDKLAFDGHFGTVGHGHVGSCGIFVKKGTNYCLASIAAIGHHGPHLAALKMLGWGALCSSVRGVRALSGSNGDGKVPCGSTRK</sequence>
<dbReference type="Proteomes" id="UP001516023">
    <property type="component" value="Unassembled WGS sequence"/>
</dbReference>